<organism evidence="12">
    <name type="scientific">Anthurium amnicola</name>
    <dbReference type="NCBI Taxonomy" id="1678845"/>
    <lineage>
        <taxon>Eukaryota</taxon>
        <taxon>Viridiplantae</taxon>
        <taxon>Streptophyta</taxon>
        <taxon>Embryophyta</taxon>
        <taxon>Tracheophyta</taxon>
        <taxon>Spermatophyta</taxon>
        <taxon>Magnoliopsida</taxon>
        <taxon>Liliopsida</taxon>
        <taxon>Araceae</taxon>
        <taxon>Pothoideae</taxon>
        <taxon>Potheae</taxon>
        <taxon>Anthurium</taxon>
    </lineage>
</organism>
<comment type="subcellular location">
    <subcellularLocation>
        <location evidence="1">Golgi apparatus membrane</location>
        <topology evidence="1">Single-pass type II membrane protein</topology>
    </subcellularLocation>
</comment>
<dbReference type="AlphaFoldDB" id="A0A1D1XV47"/>
<keyword evidence="5 9" id="KW-1133">Transmembrane helix</keyword>
<reference evidence="12" key="1">
    <citation type="submission" date="2015-07" db="EMBL/GenBank/DDBJ databases">
        <title>Transcriptome Assembly of Anthurium amnicola.</title>
        <authorList>
            <person name="Suzuki J."/>
        </authorList>
    </citation>
    <scope>NUCLEOTIDE SEQUENCE</scope>
</reference>
<feature type="domain" description="Trichome birefringence-like N-terminal" evidence="11">
    <location>
        <begin position="80"/>
        <end position="131"/>
    </location>
</feature>
<dbReference type="Pfam" id="PF14416">
    <property type="entry name" value="PMR5N"/>
    <property type="match status" value="1"/>
</dbReference>
<dbReference type="EMBL" id="GDJX01021675">
    <property type="protein sequence ID" value="JAT46261.1"/>
    <property type="molecule type" value="Transcribed_RNA"/>
</dbReference>
<keyword evidence="12" id="KW-0808">Transferase</keyword>
<evidence type="ECO:0000256" key="5">
    <source>
        <dbReference type="ARBA" id="ARBA00022989"/>
    </source>
</evidence>
<dbReference type="PANTHER" id="PTHR32285">
    <property type="entry name" value="PROTEIN TRICHOME BIREFRINGENCE-LIKE 9-RELATED"/>
    <property type="match status" value="1"/>
</dbReference>
<keyword evidence="3 9" id="KW-0812">Transmembrane</keyword>
<evidence type="ECO:0000256" key="6">
    <source>
        <dbReference type="ARBA" id="ARBA00023034"/>
    </source>
</evidence>
<keyword evidence="4" id="KW-0735">Signal-anchor</keyword>
<dbReference type="Pfam" id="PF13839">
    <property type="entry name" value="PC-Esterase"/>
    <property type="match status" value="1"/>
</dbReference>
<keyword evidence="12" id="KW-0418">Kinase</keyword>
<keyword evidence="6" id="KW-0333">Golgi apparatus</keyword>
<evidence type="ECO:0000313" key="12">
    <source>
        <dbReference type="EMBL" id="JAT46261.1"/>
    </source>
</evidence>
<gene>
    <name evidence="12" type="primary">dagK_3</name>
    <name evidence="12" type="ORF">g.66336</name>
</gene>
<dbReference type="InterPro" id="IPR025846">
    <property type="entry name" value="TBL_N"/>
</dbReference>
<evidence type="ECO:0000256" key="3">
    <source>
        <dbReference type="ARBA" id="ARBA00022692"/>
    </source>
</evidence>
<comment type="similarity">
    <text evidence="2">Belongs to the PC-esterase family. TBL subfamily.</text>
</comment>
<evidence type="ECO:0000256" key="2">
    <source>
        <dbReference type="ARBA" id="ARBA00007727"/>
    </source>
</evidence>
<evidence type="ECO:0000256" key="8">
    <source>
        <dbReference type="SAM" id="MobiDB-lite"/>
    </source>
</evidence>
<evidence type="ECO:0000256" key="7">
    <source>
        <dbReference type="ARBA" id="ARBA00023136"/>
    </source>
</evidence>
<dbReference type="GO" id="GO:0000139">
    <property type="term" value="C:Golgi membrane"/>
    <property type="evidence" value="ECO:0007669"/>
    <property type="project" value="UniProtKB-SubCell"/>
</dbReference>
<dbReference type="PANTHER" id="PTHR32285:SF57">
    <property type="entry name" value="XYLOGLUCAN O-ACETYLTRANSFERASE 1"/>
    <property type="match status" value="1"/>
</dbReference>
<evidence type="ECO:0000256" key="1">
    <source>
        <dbReference type="ARBA" id="ARBA00004323"/>
    </source>
</evidence>
<sequence>MGGLPKDHHPPQATHRLTRKLLTLSLYALLPLALLHFYFFPRPLPTPPIQTHLTTSVTNYPSLSPPAGGPSPHRGRAPAQCDYSVGRWVRAAGGPLYNGTSCAIIKDGQNCMAHGRPDTGYLHWRWRPRGCTLPPFDPDAFLPLLRGRHLAFVGDSMARNQLESLLCLLATASPPDLIYHDGQDNKFRRWRFPSHDATVSVFWSPFLVRGLEKSPAAGLDHNELYLDAVDERWASELGSIDMVVLSVGHWFLHPAVYYEKAGDLVLGCHYCPQLNHTEVGFYGVYRKAFRTALHAALTRHVGDRGRLVVVTTFSPAHFEGEWDKAGACPKTEPYAEGERAVEGMDAEMRRAQLEEVAAAAKKAKAAGVVAVEAVDVTGMALMRPDGHPGPYMYAFPFAGGVPERVQNDCVHWCLPGPIDAWNEVLLQVARRWAAPLGSGAPP</sequence>
<evidence type="ECO:0000259" key="10">
    <source>
        <dbReference type="Pfam" id="PF13839"/>
    </source>
</evidence>
<name>A0A1D1XV47_9ARAE</name>
<evidence type="ECO:0000256" key="9">
    <source>
        <dbReference type="SAM" id="Phobius"/>
    </source>
</evidence>
<proteinExistence type="inferred from homology"/>
<feature type="region of interest" description="Disordered" evidence="8">
    <location>
        <begin position="55"/>
        <end position="78"/>
    </location>
</feature>
<keyword evidence="7 9" id="KW-0472">Membrane</keyword>
<dbReference type="GO" id="GO:1990538">
    <property type="term" value="F:xylan O-acetyltransferase activity"/>
    <property type="evidence" value="ECO:0007669"/>
    <property type="project" value="UniProtKB-ARBA"/>
</dbReference>
<evidence type="ECO:0000256" key="4">
    <source>
        <dbReference type="ARBA" id="ARBA00022968"/>
    </source>
</evidence>
<accession>A0A1D1XV47</accession>
<dbReference type="InterPro" id="IPR029962">
    <property type="entry name" value="TBL"/>
</dbReference>
<feature type="domain" description="Trichome birefringence-like C-terminal" evidence="10">
    <location>
        <begin position="133"/>
        <end position="427"/>
    </location>
</feature>
<dbReference type="InterPro" id="IPR026057">
    <property type="entry name" value="TBL_C"/>
</dbReference>
<evidence type="ECO:0000259" key="11">
    <source>
        <dbReference type="Pfam" id="PF14416"/>
    </source>
</evidence>
<feature type="transmembrane region" description="Helical" evidence="9">
    <location>
        <begin position="21"/>
        <end position="40"/>
    </location>
</feature>
<protein>
    <submittedName>
        <fullName evidence="12">Diacylglycerol kinase</fullName>
    </submittedName>
</protein>
<dbReference type="GO" id="GO:0016301">
    <property type="term" value="F:kinase activity"/>
    <property type="evidence" value="ECO:0007669"/>
    <property type="project" value="UniProtKB-KW"/>
</dbReference>